<dbReference type="SUPFAM" id="SSF56059">
    <property type="entry name" value="Glutathione synthetase ATP-binding domain-like"/>
    <property type="match status" value="1"/>
</dbReference>
<comment type="caution">
    <text evidence="2">The sequence shown here is derived from an EMBL/GenBank/DDBJ whole genome shotgun (WGS) entry which is preliminary data.</text>
</comment>
<evidence type="ECO:0000313" key="2">
    <source>
        <dbReference type="EMBL" id="KAK8018876.1"/>
    </source>
</evidence>
<dbReference type="Gene3D" id="3.40.50.20">
    <property type="match status" value="1"/>
</dbReference>
<protein>
    <recommendedName>
        <fullName evidence="1">BL00235/CARNS1 N-terminal domain-containing protein</fullName>
    </recommendedName>
</protein>
<evidence type="ECO:0000259" key="1">
    <source>
        <dbReference type="Pfam" id="PF18130"/>
    </source>
</evidence>
<dbReference type="Gene3D" id="3.30.470.20">
    <property type="entry name" value="ATP-grasp fold, B domain"/>
    <property type="match status" value="1"/>
</dbReference>
<dbReference type="Pfam" id="PF18130">
    <property type="entry name" value="ATPgrasp_N"/>
    <property type="match status" value="1"/>
</dbReference>
<gene>
    <name evidence="2" type="ORF">PG991_008066</name>
</gene>
<reference evidence="2 3" key="1">
    <citation type="submission" date="2023-01" db="EMBL/GenBank/DDBJ databases">
        <title>Analysis of 21 Apiospora genomes using comparative genomics revels a genus with tremendous synthesis potential of carbohydrate active enzymes and secondary metabolites.</title>
        <authorList>
            <person name="Sorensen T."/>
        </authorList>
    </citation>
    <scope>NUCLEOTIDE SEQUENCE [LARGE SCALE GENOMIC DNA]</scope>
    <source>
        <strain evidence="2 3">CBS 20057</strain>
    </source>
</reference>
<dbReference type="InterPro" id="IPR041472">
    <property type="entry name" value="BL00235/CARNS1_N"/>
</dbReference>
<organism evidence="2 3">
    <name type="scientific">Apiospora marii</name>
    <dbReference type="NCBI Taxonomy" id="335849"/>
    <lineage>
        <taxon>Eukaryota</taxon>
        <taxon>Fungi</taxon>
        <taxon>Dikarya</taxon>
        <taxon>Ascomycota</taxon>
        <taxon>Pezizomycotina</taxon>
        <taxon>Sordariomycetes</taxon>
        <taxon>Xylariomycetidae</taxon>
        <taxon>Amphisphaeriales</taxon>
        <taxon>Apiosporaceae</taxon>
        <taxon>Apiospora</taxon>
    </lineage>
</organism>
<keyword evidence="3" id="KW-1185">Reference proteome</keyword>
<accession>A0ABR1RWD8</accession>
<feature type="domain" description="BL00235/CARNS1 N-terminal" evidence="1">
    <location>
        <begin position="27"/>
        <end position="105"/>
    </location>
</feature>
<dbReference type="EMBL" id="JAQQWI010000010">
    <property type="protein sequence ID" value="KAK8018876.1"/>
    <property type="molecule type" value="Genomic_DNA"/>
</dbReference>
<name>A0ABR1RWD8_9PEZI</name>
<sequence>MAHPLVNNRLVVAAQHCTGEVVDILATAYALGIRITLLCPLEECPIPEEDRAGLENYIYIPELQDESVSERIVTILASQGPFQGIANFVNAWAAMTAKIARELGLRSMSPNVVHRLLDKHTIRQFCRAPSDTVRIDTQGEDLEDLVRLERHLETPGLLPEYPLVVRPCFFGINVLNRLATTSRELTRAIGACCMGFEPGTGLFIDYYEGGPEVEVYLALQDGEVLFSNVVDSFPTSADQCLPKDQKEYFNLPEGHFLKTNLMWPSQLPQKEQDLARDTMYRILLEIGARDGVFQTRARIRNSSVHYADSRGLVDLVPRATPPEEEPSVLALEILPQPSEDLAVYWGERLAHGVDYYALHMLCALGERERFRALARPYGFAGGAAPVWVDYVFTNVGAGLGHPDLTEGLGDVLRRERPDLREQVRFMKYWKSAKVNMWECKTGIFVVISRVSRRRALEVATEIKGMDKIETFMFFPRPGFSSL</sequence>
<dbReference type="Proteomes" id="UP001396898">
    <property type="component" value="Unassembled WGS sequence"/>
</dbReference>
<evidence type="ECO:0000313" key="3">
    <source>
        <dbReference type="Proteomes" id="UP001396898"/>
    </source>
</evidence>
<proteinExistence type="predicted"/>